<proteinExistence type="predicted"/>
<feature type="region of interest" description="Disordered" evidence="1">
    <location>
        <begin position="15"/>
        <end position="46"/>
    </location>
</feature>
<evidence type="ECO:0000256" key="1">
    <source>
        <dbReference type="SAM" id="MobiDB-lite"/>
    </source>
</evidence>
<comment type="caution">
    <text evidence="2">The sequence shown here is derived from an EMBL/GenBank/DDBJ whole genome shotgun (WGS) entry which is preliminary data.</text>
</comment>
<evidence type="ECO:0000313" key="2">
    <source>
        <dbReference type="EMBL" id="KAJ8872318.1"/>
    </source>
</evidence>
<dbReference type="EMBL" id="JARBHB010000011">
    <property type="protein sequence ID" value="KAJ8872318.1"/>
    <property type="molecule type" value="Genomic_DNA"/>
</dbReference>
<sequence length="1203" mass="133480">MLLVIGVLRQWHRPTANRSSDQSRRIREAKRGEMPQPQREFPATEQRASNLQCRLAGSEIRLEGTADTRLQTLVFCVAFVIGLQFVRTRPLTRSWPNHVQLGRKGEKVFLTATEANKEAAPARTCIGGGLLGNIGKVCSFREQKIPRGNRGQLLMVVPLCLFGVVGVPPRGVPYALKLRYDWPGTKAGVKPATKNRACPVAKPGTKSASKRRGKAMAGATLARTSAAMADLVQAFKGSGIVDHSEGARERSWSSSLTPTGRHTLPDRRVWRQLLVMPHHRPARCYQSRVRNGYKTINYSPPNQARRFDPRMLSLPDFRTMPLVGRVSSGISRFPRPCIPALIYIHLVLPLSATNYDGVRGGYGVPEGGGRGGEAETKSRASSEGPGYKLRPVKNPRVKSGAAALNCRFTCRILGRLGASQHEKRAVEGAMGRVYVENLIEVRYRRHNCMPVQCLARRGDDRIDSHVSVTLSAPSASSPHTGSRTVSPPFNPLRHQKPRLLEGRCQVDPSAAPSAHAVQYAFLAGNEKNTVVQGLRERSWGGGEQSYTHPLGDDLASSALSETLNSLRPPRHRVYTLVGCSRQIRRYDRNTARLARRSYEALKVRVSVARIAPSPLGLGQARSCGSTVNPDGRIAIRSAETKKLSTVRQQEFGRQPVKGKYQTGEKKRAHYQSSPTAVGSNSYCLHSAKHLGIGKARNETGESAKCAVKTVLPGIPVFRNEAVPGKRQLKLDENVFVHRREGNFKDVRGIGGGGEEKSASELSIVSRPFLRRTARAYTSRETALAIGHLVPTTPHIEKRTQIRYPGNFLQRPKLPPVAAGPRQRLEYARRQLDAMFASPYSDCVNVTSLDTESRAHPWGRCGVVVRPVASRLGERVRFPGRDRSRIFACGNRAGRWHWAAGFLRDLPFPPPLHFVAAPYSPRFTLIGSQDLDVNLLWTCPRPQLVAWLKEFCTSEAYKRGNAKRRPRHAHELSHSFYRPFTVKWNSAYTMWRVAYPGGAHLNIEVADGNVWTPRGVWKGHAATVALFTAPWRPELLHSTQHTNTHARPWHSAPWSICLPSGTPRRRDNPPPPPGDSEESMGSRRRCPGVHGMLGGVVTGLRAGATFAKTAHYNYPSIPGYSLFTVTSLCMCLTSLLSRNESAKLYYPCPYECAKCTLLNTVTDAVELNSPGHSLRFPSWLLRLYPRAKFLRGNESLRRQRARHN</sequence>
<reference evidence="2 3" key="1">
    <citation type="submission" date="2023-02" db="EMBL/GenBank/DDBJ databases">
        <title>LHISI_Scaffold_Assembly.</title>
        <authorList>
            <person name="Stuart O.P."/>
            <person name="Cleave R."/>
            <person name="Magrath M.J.L."/>
            <person name="Mikheyev A.S."/>
        </authorList>
    </citation>
    <scope>NUCLEOTIDE SEQUENCE [LARGE SCALE GENOMIC DNA]</scope>
    <source>
        <strain evidence="2">Daus_M_001</strain>
        <tissue evidence="2">Leg muscle</tissue>
    </source>
</reference>
<feature type="compositionally biased region" description="Basic and acidic residues" evidence="1">
    <location>
        <begin position="21"/>
        <end position="33"/>
    </location>
</feature>
<feature type="compositionally biased region" description="Polar residues" evidence="1">
    <location>
        <begin position="471"/>
        <end position="487"/>
    </location>
</feature>
<evidence type="ECO:0000313" key="3">
    <source>
        <dbReference type="Proteomes" id="UP001159363"/>
    </source>
</evidence>
<gene>
    <name evidence="2" type="ORF">PR048_025922</name>
</gene>
<feature type="region of interest" description="Disordered" evidence="1">
    <location>
        <begin position="364"/>
        <end position="393"/>
    </location>
</feature>
<feature type="region of interest" description="Disordered" evidence="1">
    <location>
        <begin position="471"/>
        <end position="492"/>
    </location>
</feature>
<name>A0ABQ9GJY5_9NEOP</name>
<dbReference type="Proteomes" id="UP001159363">
    <property type="component" value="Chromosome 10"/>
</dbReference>
<keyword evidence="3" id="KW-1185">Reference proteome</keyword>
<protein>
    <submittedName>
        <fullName evidence="2">Uncharacterized protein</fullName>
    </submittedName>
</protein>
<feature type="region of interest" description="Disordered" evidence="1">
    <location>
        <begin position="1059"/>
        <end position="1083"/>
    </location>
</feature>
<accession>A0ABQ9GJY5</accession>
<organism evidence="2 3">
    <name type="scientific">Dryococelus australis</name>
    <dbReference type="NCBI Taxonomy" id="614101"/>
    <lineage>
        <taxon>Eukaryota</taxon>
        <taxon>Metazoa</taxon>
        <taxon>Ecdysozoa</taxon>
        <taxon>Arthropoda</taxon>
        <taxon>Hexapoda</taxon>
        <taxon>Insecta</taxon>
        <taxon>Pterygota</taxon>
        <taxon>Neoptera</taxon>
        <taxon>Polyneoptera</taxon>
        <taxon>Phasmatodea</taxon>
        <taxon>Verophasmatodea</taxon>
        <taxon>Anareolatae</taxon>
        <taxon>Phasmatidae</taxon>
        <taxon>Eurycanthinae</taxon>
        <taxon>Dryococelus</taxon>
    </lineage>
</organism>